<dbReference type="Gene3D" id="1.10.630.10">
    <property type="entry name" value="Cytochrome P450"/>
    <property type="match status" value="1"/>
</dbReference>
<dbReference type="Pfam" id="PF00067">
    <property type="entry name" value="p450"/>
    <property type="match status" value="1"/>
</dbReference>
<organism evidence="14 15">
    <name type="scientific">Nicrophorus vespilloides</name>
    <name type="common">Boreal carrion beetle</name>
    <dbReference type="NCBI Taxonomy" id="110193"/>
    <lineage>
        <taxon>Eukaryota</taxon>
        <taxon>Metazoa</taxon>
        <taxon>Ecdysozoa</taxon>
        <taxon>Arthropoda</taxon>
        <taxon>Hexapoda</taxon>
        <taxon>Insecta</taxon>
        <taxon>Pterygota</taxon>
        <taxon>Neoptera</taxon>
        <taxon>Endopterygota</taxon>
        <taxon>Coleoptera</taxon>
        <taxon>Polyphaga</taxon>
        <taxon>Staphyliniformia</taxon>
        <taxon>Silphidae</taxon>
        <taxon>Nicrophorinae</taxon>
        <taxon>Nicrophorus</taxon>
    </lineage>
</organism>
<dbReference type="InterPro" id="IPR036396">
    <property type="entry name" value="Cyt_P450_sf"/>
</dbReference>
<keyword evidence="5 13" id="KW-0349">Heme</keyword>
<evidence type="ECO:0000256" key="7">
    <source>
        <dbReference type="ARBA" id="ARBA00022824"/>
    </source>
</evidence>
<dbReference type="SUPFAM" id="SSF48264">
    <property type="entry name" value="Cytochrome P450"/>
    <property type="match status" value="1"/>
</dbReference>
<keyword evidence="6 13" id="KW-0479">Metal-binding</keyword>
<comment type="subcellular location">
    <subcellularLocation>
        <location evidence="3">Endoplasmic reticulum membrane</location>
        <topology evidence="3">Peripheral membrane protein</topology>
    </subcellularLocation>
    <subcellularLocation>
        <location evidence="2">Microsome membrane</location>
        <topology evidence="2">Peripheral membrane protein</topology>
    </subcellularLocation>
</comment>
<evidence type="ECO:0000313" key="15">
    <source>
        <dbReference type="RefSeq" id="XP_017776440.1"/>
    </source>
</evidence>
<dbReference type="PRINTS" id="PR00385">
    <property type="entry name" value="P450"/>
</dbReference>
<dbReference type="InterPro" id="IPR050476">
    <property type="entry name" value="Insect_CytP450_Detox"/>
</dbReference>
<dbReference type="PRINTS" id="PR00463">
    <property type="entry name" value="EP450I"/>
</dbReference>
<accession>A0ABM1MPE0</accession>
<dbReference type="InterPro" id="IPR001128">
    <property type="entry name" value="Cyt_P450"/>
</dbReference>
<keyword evidence="12" id="KW-0472">Membrane</keyword>
<proteinExistence type="inferred from homology"/>
<evidence type="ECO:0000256" key="13">
    <source>
        <dbReference type="RuleBase" id="RU000461"/>
    </source>
</evidence>
<keyword evidence="8" id="KW-0492">Microsome</keyword>
<name>A0ABM1MPE0_NICVS</name>
<dbReference type="InterPro" id="IPR017972">
    <property type="entry name" value="Cyt_P450_CS"/>
</dbReference>
<evidence type="ECO:0000256" key="2">
    <source>
        <dbReference type="ARBA" id="ARBA00004174"/>
    </source>
</evidence>
<keyword evidence="10 13" id="KW-0408">Iron</keyword>
<dbReference type="RefSeq" id="XP_017776440.1">
    <property type="nucleotide sequence ID" value="XM_017920951.1"/>
</dbReference>
<comment type="similarity">
    <text evidence="4 13">Belongs to the cytochrome P450 family.</text>
</comment>
<keyword evidence="11 13" id="KW-0503">Monooxygenase</keyword>
<evidence type="ECO:0000256" key="8">
    <source>
        <dbReference type="ARBA" id="ARBA00022848"/>
    </source>
</evidence>
<evidence type="ECO:0000256" key="10">
    <source>
        <dbReference type="ARBA" id="ARBA00023004"/>
    </source>
</evidence>
<evidence type="ECO:0000256" key="12">
    <source>
        <dbReference type="ARBA" id="ARBA00023136"/>
    </source>
</evidence>
<dbReference type="GeneID" id="108562568"/>
<dbReference type="CDD" id="cd11056">
    <property type="entry name" value="CYP6-like"/>
    <property type="match status" value="1"/>
</dbReference>
<sequence>MKKSISELLLDNYNEFPDSRYNGVFQLFKPVLLLRDTELINRIIVKDFDHFTDHVNLISELNEPIWSNNLLTLKGEKWRDMRATLSPAFTGSKMRLMFVLMSECAQKVAKHFEDHSEESKSIELKDLFTRYTNDVIATCAFGVQCNSIKQRNNEFYKMGKLATDFTSIWRNIKFCMFILMPKLCNVLGISFFDKKVEIFFRRLIKDTIKIREENNIVRPDMIHLLMEARKGRLNYEETSAVQDTGFATVEESEIGKTVKKVKEPITDDTITAQALIFFFAGFEPVATLMVLMAYELAVNPDIQERLQREIDAVLEENDGKITYEVINKMKYLDMVTSETLRKWPAALELNRVCVKPYTIPPVSPDENLVTLKVGDIISIPVYGIHRDPKCYPNPEKFDPERFNDENKVNIKSCMFLPFGSGPRNCIGSRFALLESKVVFVHLLAKFNIIVTEKSEVPLILSKSGFGFNSKNGFWFGLKLRD</sequence>
<evidence type="ECO:0000256" key="4">
    <source>
        <dbReference type="ARBA" id="ARBA00010617"/>
    </source>
</evidence>
<evidence type="ECO:0000256" key="11">
    <source>
        <dbReference type="ARBA" id="ARBA00023033"/>
    </source>
</evidence>
<keyword evidence="7" id="KW-0256">Endoplasmic reticulum</keyword>
<dbReference type="InterPro" id="IPR002401">
    <property type="entry name" value="Cyt_P450_E_grp-I"/>
</dbReference>
<protein>
    <submittedName>
        <fullName evidence="15">Cytochrome P450 9e2-like</fullName>
    </submittedName>
</protein>
<dbReference type="PROSITE" id="PS00086">
    <property type="entry name" value="CYTOCHROME_P450"/>
    <property type="match status" value="1"/>
</dbReference>
<evidence type="ECO:0000256" key="5">
    <source>
        <dbReference type="ARBA" id="ARBA00022617"/>
    </source>
</evidence>
<evidence type="ECO:0000256" key="6">
    <source>
        <dbReference type="ARBA" id="ARBA00022723"/>
    </source>
</evidence>
<comment type="cofactor">
    <cofactor evidence="1">
        <name>heme</name>
        <dbReference type="ChEBI" id="CHEBI:30413"/>
    </cofactor>
</comment>
<reference evidence="15" key="1">
    <citation type="submission" date="2025-08" db="UniProtKB">
        <authorList>
            <consortium name="RefSeq"/>
        </authorList>
    </citation>
    <scope>IDENTIFICATION</scope>
    <source>
        <tissue evidence="15">Whole Larva</tissue>
    </source>
</reference>
<evidence type="ECO:0000256" key="9">
    <source>
        <dbReference type="ARBA" id="ARBA00023002"/>
    </source>
</evidence>
<gene>
    <name evidence="15" type="primary">LOC108562568</name>
</gene>
<dbReference type="Proteomes" id="UP000695000">
    <property type="component" value="Unplaced"/>
</dbReference>
<keyword evidence="14" id="KW-1185">Reference proteome</keyword>
<dbReference type="PANTHER" id="PTHR24292:SF54">
    <property type="entry name" value="CYP9F3-RELATED"/>
    <property type="match status" value="1"/>
</dbReference>
<evidence type="ECO:0000256" key="1">
    <source>
        <dbReference type="ARBA" id="ARBA00001971"/>
    </source>
</evidence>
<evidence type="ECO:0000313" key="14">
    <source>
        <dbReference type="Proteomes" id="UP000695000"/>
    </source>
</evidence>
<dbReference type="PANTHER" id="PTHR24292">
    <property type="entry name" value="CYTOCHROME P450"/>
    <property type="match status" value="1"/>
</dbReference>
<evidence type="ECO:0000256" key="3">
    <source>
        <dbReference type="ARBA" id="ARBA00004406"/>
    </source>
</evidence>
<keyword evidence="9 13" id="KW-0560">Oxidoreductase</keyword>